<feature type="domain" description="SHSP" evidence="2">
    <location>
        <begin position="124"/>
        <end position="237"/>
    </location>
</feature>
<gene>
    <name evidence="4" type="primary">LOC105158865</name>
</gene>
<comment type="similarity">
    <text evidence="1">Belongs to the small heat shock protein (HSP20) family.</text>
</comment>
<evidence type="ECO:0000313" key="3">
    <source>
        <dbReference type="Proteomes" id="UP000504604"/>
    </source>
</evidence>
<dbReference type="KEGG" id="sind:105158865"/>
<evidence type="ECO:0000259" key="2">
    <source>
        <dbReference type="PROSITE" id="PS01031"/>
    </source>
</evidence>
<dbReference type="PANTHER" id="PTHR34661">
    <property type="entry name" value="INCREASED DNA METHYLATION 3"/>
    <property type="match status" value="1"/>
</dbReference>
<dbReference type="InterPro" id="IPR008978">
    <property type="entry name" value="HSP20-like_chaperone"/>
</dbReference>
<dbReference type="GO" id="GO:0005634">
    <property type="term" value="C:nucleus"/>
    <property type="evidence" value="ECO:0007669"/>
    <property type="project" value="TreeGrafter"/>
</dbReference>
<dbReference type="RefSeq" id="XP_011074062.1">
    <property type="nucleotide sequence ID" value="XM_011075760.2"/>
</dbReference>
<dbReference type="CDD" id="cd06464">
    <property type="entry name" value="ACD_sHsps-like"/>
    <property type="match status" value="1"/>
</dbReference>
<keyword evidence="3" id="KW-1185">Reference proteome</keyword>
<dbReference type="PROSITE" id="PS01031">
    <property type="entry name" value="SHSP"/>
    <property type="match status" value="1"/>
</dbReference>
<name>A0A6I9SUD3_SESIN</name>
<evidence type="ECO:0000313" key="4">
    <source>
        <dbReference type="RefSeq" id="XP_011074062.1"/>
    </source>
</evidence>
<evidence type="ECO:0000256" key="1">
    <source>
        <dbReference type="PROSITE-ProRule" id="PRU00285"/>
    </source>
</evidence>
<reference evidence="4" key="1">
    <citation type="submission" date="2025-08" db="UniProtKB">
        <authorList>
            <consortium name="RefSeq"/>
        </authorList>
    </citation>
    <scope>IDENTIFICATION</scope>
</reference>
<accession>A0A6I9SUD3</accession>
<dbReference type="Gramene" id="SIN_1015826.t">
    <property type="protein sequence ID" value="SIN_1015826.t"/>
    <property type="gene ID" value="SIN_1015826"/>
</dbReference>
<dbReference type="InterPro" id="IPR002068">
    <property type="entry name" value="A-crystallin/Hsp20_dom"/>
</dbReference>
<sequence length="237" mass="26271">MFQLLQRKKEANSCVVSRRGVSLQTKPLLPNYRTRLNRMDSLDPGKVKKIVWKRSKTAPGVDDEREDPDKCEDAEKKKRHCDSLQLSALPTMSSAAQPFALPLLPIPKVEEWCSNTSIVFTGTACRGRTGPPVGVVDIGVSKSAYYFCVALPGVKKDPGEFSCEIQRDGKVCVRGVTSTGAKTVTKYSRVFEMKFQQQCPPGPFTLFFSLPGPVDPRLFSPSFRSDGIFEAVVAKYE</sequence>
<proteinExistence type="inferred from homology"/>
<dbReference type="AlphaFoldDB" id="A0A6I9SUD3"/>
<organism evidence="3 4">
    <name type="scientific">Sesamum indicum</name>
    <name type="common">Oriental sesame</name>
    <name type="synonym">Sesamum orientale</name>
    <dbReference type="NCBI Taxonomy" id="4182"/>
    <lineage>
        <taxon>Eukaryota</taxon>
        <taxon>Viridiplantae</taxon>
        <taxon>Streptophyta</taxon>
        <taxon>Embryophyta</taxon>
        <taxon>Tracheophyta</taxon>
        <taxon>Spermatophyta</taxon>
        <taxon>Magnoliopsida</taxon>
        <taxon>eudicotyledons</taxon>
        <taxon>Gunneridae</taxon>
        <taxon>Pentapetalae</taxon>
        <taxon>asterids</taxon>
        <taxon>lamiids</taxon>
        <taxon>Lamiales</taxon>
        <taxon>Pedaliaceae</taxon>
        <taxon>Sesamum</taxon>
    </lineage>
</organism>
<dbReference type="GeneID" id="105158865"/>
<dbReference type="Proteomes" id="UP000504604">
    <property type="component" value="Linkage group LG3"/>
</dbReference>
<dbReference type="InterPro" id="IPR039321">
    <property type="entry name" value="IDM2/3-like"/>
</dbReference>
<dbReference type="Gene3D" id="2.60.40.790">
    <property type="match status" value="1"/>
</dbReference>
<dbReference type="PANTHER" id="PTHR34661:SF1">
    <property type="entry name" value="INCREASED DNA METHYLATION 3"/>
    <property type="match status" value="1"/>
</dbReference>
<dbReference type="InParanoid" id="A0A6I9SUD3"/>
<dbReference type="FunFam" id="2.60.40.790:FF:000049">
    <property type="entry name" value="Increased DNA methylation 3"/>
    <property type="match status" value="1"/>
</dbReference>
<dbReference type="OrthoDB" id="1211981at2759"/>
<protein>
    <submittedName>
        <fullName evidence="4">Increased DNA methylation 3 isoform X1</fullName>
    </submittedName>
</protein>
<dbReference type="FunCoup" id="A0A6I9SUD3">
    <property type="interactions" value="668"/>
</dbReference>